<accession>A0A4R4X5D5</accession>
<gene>
    <name evidence="1" type="ORF">E1294_02475</name>
</gene>
<proteinExistence type="predicted"/>
<dbReference type="Proteomes" id="UP000294543">
    <property type="component" value="Unassembled WGS sequence"/>
</dbReference>
<reference evidence="1 2" key="1">
    <citation type="submission" date="2019-03" db="EMBL/GenBank/DDBJ databases">
        <title>Draft genome sequences of novel Actinobacteria.</title>
        <authorList>
            <person name="Sahin N."/>
            <person name="Ay H."/>
            <person name="Saygin H."/>
        </authorList>
    </citation>
    <scope>NUCLEOTIDE SEQUENCE [LARGE SCALE GENOMIC DNA]</scope>
    <source>
        <strain evidence="1 2">KC712</strain>
    </source>
</reference>
<dbReference type="OrthoDB" id="3785441at2"/>
<dbReference type="EMBL" id="SMKP01000005">
    <property type="protein sequence ID" value="TDD25475.1"/>
    <property type="molecule type" value="Genomic_DNA"/>
</dbReference>
<dbReference type="InterPro" id="IPR046036">
    <property type="entry name" value="DUF5994"/>
</dbReference>
<dbReference type="Pfam" id="PF19457">
    <property type="entry name" value="DUF5994"/>
    <property type="match status" value="1"/>
</dbReference>
<evidence type="ECO:0000313" key="1">
    <source>
        <dbReference type="EMBL" id="TDD25475.1"/>
    </source>
</evidence>
<dbReference type="RefSeq" id="WP_132504008.1">
    <property type="nucleotide sequence ID" value="NZ_SMKP01000005.1"/>
</dbReference>
<name>A0A4R4X5D5_9ACTN</name>
<organism evidence="1 2">
    <name type="scientific">Nonomuraea diastatica</name>
    <dbReference type="NCBI Taxonomy" id="1848329"/>
    <lineage>
        <taxon>Bacteria</taxon>
        <taxon>Bacillati</taxon>
        <taxon>Actinomycetota</taxon>
        <taxon>Actinomycetes</taxon>
        <taxon>Streptosporangiales</taxon>
        <taxon>Streptosporangiaceae</taxon>
        <taxon>Nonomuraea</taxon>
    </lineage>
</organism>
<comment type="caution">
    <text evidence="1">The sequence shown here is derived from an EMBL/GenBank/DDBJ whole genome shotgun (WGS) entry which is preliminary data.</text>
</comment>
<dbReference type="AlphaFoldDB" id="A0A4R4X5D5"/>
<evidence type="ECO:0000313" key="2">
    <source>
        <dbReference type="Proteomes" id="UP000294543"/>
    </source>
</evidence>
<sequence length="142" mass="14905">MRYTAAGVPEFDSMARLSLAPPGRHGGVDGLWWPCSRDAGAELPALIAAVDHRLGRTTLGVALHPDAWGRVPLWVPARGRQIRVSRARGADPRVVTLTLADAGRLILLIVPVAAESPPGHALAGALRPESAAAMIGASHEHL</sequence>
<protein>
    <submittedName>
        <fullName evidence="1">Uncharacterized protein</fullName>
    </submittedName>
</protein>
<keyword evidence="2" id="KW-1185">Reference proteome</keyword>